<accession>A0ABN3FBJ8</accession>
<evidence type="ECO:0000313" key="3">
    <source>
        <dbReference type="EMBL" id="GAA2326400.1"/>
    </source>
</evidence>
<dbReference type="Proteomes" id="UP001501444">
    <property type="component" value="Unassembled WGS sequence"/>
</dbReference>
<organism evidence="3 4">
    <name type="scientific">Dactylosporangium salmoneum</name>
    <dbReference type="NCBI Taxonomy" id="53361"/>
    <lineage>
        <taxon>Bacteria</taxon>
        <taxon>Bacillati</taxon>
        <taxon>Actinomycetota</taxon>
        <taxon>Actinomycetes</taxon>
        <taxon>Micromonosporales</taxon>
        <taxon>Micromonosporaceae</taxon>
        <taxon>Dactylosporangium</taxon>
    </lineage>
</organism>
<comment type="caution">
    <text evidence="3">The sequence shown here is derived from an EMBL/GenBank/DDBJ whole genome shotgun (WGS) entry which is preliminary data.</text>
</comment>
<dbReference type="EMBL" id="BAAARV010000003">
    <property type="protein sequence ID" value="GAA2326400.1"/>
    <property type="molecule type" value="Genomic_DNA"/>
</dbReference>
<proteinExistence type="predicted"/>
<protein>
    <recommendedName>
        <fullName evidence="2">SnoaL-like domain-containing protein</fullName>
    </recommendedName>
</protein>
<evidence type="ECO:0000313" key="4">
    <source>
        <dbReference type="Proteomes" id="UP001501444"/>
    </source>
</evidence>
<dbReference type="InterPro" id="IPR011989">
    <property type="entry name" value="ARM-like"/>
</dbReference>
<feature type="domain" description="SnoaL-like" evidence="2">
    <location>
        <begin position="252"/>
        <end position="352"/>
    </location>
</feature>
<feature type="compositionally biased region" description="Basic residues" evidence="1">
    <location>
        <begin position="193"/>
        <end position="202"/>
    </location>
</feature>
<dbReference type="InterPro" id="IPR032710">
    <property type="entry name" value="NTF2-like_dom_sf"/>
</dbReference>
<evidence type="ECO:0000259" key="2">
    <source>
        <dbReference type="Pfam" id="PF12680"/>
    </source>
</evidence>
<dbReference type="SUPFAM" id="SSF54427">
    <property type="entry name" value="NTF2-like"/>
    <property type="match status" value="1"/>
</dbReference>
<dbReference type="InterPro" id="IPR037401">
    <property type="entry name" value="SnoaL-like"/>
</dbReference>
<dbReference type="Pfam" id="PF12680">
    <property type="entry name" value="SnoaL_2"/>
    <property type="match status" value="1"/>
</dbReference>
<sequence>MSDRTDDPAVLSGLARNPAAPVPLLLRLAADPALAHPLLGREALPPEVASVLADTGDLQARRRLAAHPSTPEDIRRALAADPDPAVRAEVAGWPGSWIDVFRPHPVTAPPLPAGVYAALARDAEPAVRAALGRNRHVPLAVRLLLARDLDAEVRRCAALHDLPAPVLHRLPRPPTPTCPATGSSGSWPGRTPRCARPRPPTRRCPRGNWRGCSARYRTITEAIPIPRAAKIRSVRCVRERDTPEGPPAMELVEKYIAAWNTTDAAARRKLVEDVFAPGARYTDPLAAVTGRDEIDALIATAQAQFAGLQFTPAGPVDTHHDVARFGWHLGPQGGEPIVIGFDVVVIAEDRISAVHGFLDKVPA</sequence>
<dbReference type="RefSeq" id="WP_425553420.1">
    <property type="nucleotide sequence ID" value="NZ_BAAARV010000003.1"/>
</dbReference>
<dbReference type="Gene3D" id="3.10.450.50">
    <property type="match status" value="1"/>
</dbReference>
<keyword evidence="4" id="KW-1185">Reference proteome</keyword>
<dbReference type="Gene3D" id="1.25.10.10">
    <property type="entry name" value="Leucine-rich Repeat Variant"/>
    <property type="match status" value="1"/>
</dbReference>
<name>A0ABN3FBJ8_9ACTN</name>
<reference evidence="3 4" key="1">
    <citation type="journal article" date="2019" name="Int. J. Syst. Evol. Microbiol.">
        <title>The Global Catalogue of Microorganisms (GCM) 10K type strain sequencing project: providing services to taxonomists for standard genome sequencing and annotation.</title>
        <authorList>
            <consortium name="The Broad Institute Genomics Platform"/>
            <consortium name="The Broad Institute Genome Sequencing Center for Infectious Disease"/>
            <person name="Wu L."/>
            <person name="Ma J."/>
        </authorList>
    </citation>
    <scope>NUCLEOTIDE SEQUENCE [LARGE SCALE GENOMIC DNA]</scope>
    <source>
        <strain evidence="3 4">JCM 3272</strain>
    </source>
</reference>
<feature type="region of interest" description="Disordered" evidence="1">
    <location>
        <begin position="173"/>
        <end position="202"/>
    </location>
</feature>
<evidence type="ECO:0000256" key="1">
    <source>
        <dbReference type="SAM" id="MobiDB-lite"/>
    </source>
</evidence>
<gene>
    <name evidence="3" type="ORF">GCM10010170_001170</name>
</gene>